<accession>A0ABV9DJ86</accession>
<evidence type="ECO:0000313" key="2">
    <source>
        <dbReference type="Proteomes" id="UP001595989"/>
    </source>
</evidence>
<sequence>MAIRTKRIYAEPEASDGIRILVDRVWPRGISKKDAKLDYWLKDVAPSTELRKWFGHDADKFEAFKEKYKQELAEGDQYKELEKLKKIANERKNDITLLFAAKDEENNQAQVLIEILH</sequence>
<evidence type="ECO:0000313" key="1">
    <source>
        <dbReference type="EMBL" id="MFC4558143.1"/>
    </source>
</evidence>
<dbReference type="RefSeq" id="WP_390294551.1">
    <property type="nucleotide sequence ID" value="NZ_JBHSFU010000004.1"/>
</dbReference>
<dbReference type="InterPro" id="IPR052552">
    <property type="entry name" value="YeaO-like"/>
</dbReference>
<name>A0ABV9DJ86_9BACI</name>
<dbReference type="PANTHER" id="PTHR36849">
    <property type="entry name" value="CYTOPLASMIC PROTEIN-RELATED"/>
    <property type="match status" value="1"/>
</dbReference>
<organism evidence="1 2">
    <name type="scientific">Virgibacillus kekensis</name>
    <dbReference type="NCBI Taxonomy" id="202261"/>
    <lineage>
        <taxon>Bacteria</taxon>
        <taxon>Bacillati</taxon>
        <taxon>Bacillota</taxon>
        <taxon>Bacilli</taxon>
        <taxon>Bacillales</taxon>
        <taxon>Bacillaceae</taxon>
        <taxon>Virgibacillus</taxon>
    </lineage>
</organism>
<gene>
    <name evidence="1" type="ORF">ACFO3D_07955</name>
</gene>
<dbReference type="Proteomes" id="UP001595989">
    <property type="component" value="Unassembled WGS sequence"/>
</dbReference>
<protein>
    <submittedName>
        <fullName evidence="1">DUF488 domain-containing protein</fullName>
    </submittedName>
</protein>
<comment type="caution">
    <text evidence="1">The sequence shown here is derived from an EMBL/GenBank/DDBJ whole genome shotgun (WGS) entry which is preliminary data.</text>
</comment>
<proteinExistence type="predicted"/>
<dbReference type="Pfam" id="PF22752">
    <property type="entry name" value="DUF488-N3i"/>
    <property type="match status" value="1"/>
</dbReference>
<dbReference type="EMBL" id="JBHSFU010000004">
    <property type="protein sequence ID" value="MFC4558143.1"/>
    <property type="molecule type" value="Genomic_DNA"/>
</dbReference>
<keyword evidence="2" id="KW-1185">Reference proteome</keyword>
<reference evidence="2" key="1">
    <citation type="journal article" date="2019" name="Int. J. Syst. Evol. Microbiol.">
        <title>The Global Catalogue of Microorganisms (GCM) 10K type strain sequencing project: providing services to taxonomists for standard genome sequencing and annotation.</title>
        <authorList>
            <consortium name="The Broad Institute Genomics Platform"/>
            <consortium name="The Broad Institute Genome Sequencing Center for Infectious Disease"/>
            <person name="Wu L."/>
            <person name="Ma J."/>
        </authorList>
    </citation>
    <scope>NUCLEOTIDE SEQUENCE [LARGE SCALE GENOMIC DNA]</scope>
    <source>
        <strain evidence="2">CGMCC 4.7426</strain>
    </source>
</reference>
<dbReference type="PANTHER" id="PTHR36849:SF1">
    <property type="entry name" value="CYTOPLASMIC PROTEIN"/>
    <property type="match status" value="1"/>
</dbReference>